<feature type="compositionally biased region" description="Basic and acidic residues" evidence="4">
    <location>
        <begin position="537"/>
        <end position="550"/>
    </location>
</feature>
<dbReference type="STRING" id="333673.A0A3M0K4Q2"/>
<organism evidence="7 8">
    <name type="scientific">Hirundo rustica rustica</name>
    <dbReference type="NCBI Taxonomy" id="333673"/>
    <lineage>
        <taxon>Eukaryota</taxon>
        <taxon>Metazoa</taxon>
        <taxon>Chordata</taxon>
        <taxon>Craniata</taxon>
        <taxon>Vertebrata</taxon>
        <taxon>Euteleostomi</taxon>
        <taxon>Archelosauria</taxon>
        <taxon>Archosauria</taxon>
        <taxon>Dinosauria</taxon>
        <taxon>Saurischia</taxon>
        <taxon>Theropoda</taxon>
        <taxon>Coelurosauria</taxon>
        <taxon>Aves</taxon>
        <taxon>Neognathae</taxon>
        <taxon>Neoaves</taxon>
        <taxon>Telluraves</taxon>
        <taxon>Australaves</taxon>
        <taxon>Passeriformes</taxon>
        <taxon>Sylvioidea</taxon>
        <taxon>Hirundinidae</taxon>
        <taxon>Hirundo</taxon>
    </lineage>
</organism>
<evidence type="ECO:0008006" key="9">
    <source>
        <dbReference type="Google" id="ProtNLM"/>
    </source>
</evidence>
<evidence type="ECO:0000313" key="7">
    <source>
        <dbReference type="EMBL" id="RMC02057.1"/>
    </source>
</evidence>
<feature type="region of interest" description="Disordered" evidence="4">
    <location>
        <begin position="526"/>
        <end position="560"/>
    </location>
</feature>
<name>A0A3M0K4Q2_HIRRU</name>
<comment type="caution">
    <text evidence="7">The sequence shown here is derived from an EMBL/GenBank/DDBJ whole genome shotgun (WGS) entry which is preliminary data.</text>
</comment>
<protein>
    <recommendedName>
        <fullName evidence="9">26S proteasome non-ATPase regulatory subunit 1</fullName>
    </recommendedName>
</protein>
<dbReference type="SUPFAM" id="SSF48371">
    <property type="entry name" value="ARM repeat"/>
    <property type="match status" value="1"/>
</dbReference>
<keyword evidence="8" id="KW-1185">Reference proteome</keyword>
<gene>
    <name evidence="7" type="ORF">DUI87_21219</name>
</gene>
<evidence type="ECO:0000313" key="8">
    <source>
        <dbReference type="Proteomes" id="UP000269221"/>
    </source>
</evidence>
<dbReference type="Gene3D" id="1.25.10.10">
    <property type="entry name" value="Leucine-rich Repeat Variant"/>
    <property type="match status" value="1"/>
</dbReference>
<dbReference type="PANTHER" id="PTHR10943">
    <property type="entry name" value="26S PROTEASOME NON-ATPASE REGULATORY SUBUNIT"/>
    <property type="match status" value="1"/>
</dbReference>
<keyword evidence="3" id="KW-0647">Proteasome</keyword>
<dbReference type="InterPro" id="IPR011989">
    <property type="entry name" value="ARM-like"/>
</dbReference>
<dbReference type="OrthoDB" id="261572at2759"/>
<dbReference type="InterPro" id="IPR016024">
    <property type="entry name" value="ARM-type_fold"/>
</dbReference>
<evidence type="ECO:0000259" key="6">
    <source>
        <dbReference type="Pfam" id="PF21505"/>
    </source>
</evidence>
<dbReference type="Pfam" id="PF21505">
    <property type="entry name" value="RPN2_N"/>
    <property type="match status" value="1"/>
</dbReference>
<evidence type="ECO:0000256" key="2">
    <source>
        <dbReference type="ARBA" id="ARBA00022737"/>
    </source>
</evidence>
<dbReference type="InterPro" id="IPR002015">
    <property type="entry name" value="Proteasome/cyclosome_rpt"/>
</dbReference>
<evidence type="ECO:0000259" key="5">
    <source>
        <dbReference type="Pfam" id="PF15443"/>
    </source>
</evidence>
<comment type="function">
    <text evidence="1">Component of the 26S proteasome, a multiprotein complex involved in the ATP-dependent degradation of ubiquitinated proteins. This complex plays a key role in the maintenance of protein homeostasis by removing misfolded or damaged proteins, which could impair cellular functions, and by removing proteins whose functions are no longer required. Therefore, the proteasome participates in numerous cellular processes, including cell cycle progression, apoptosis, or DNA damage repair.</text>
</comment>
<dbReference type="AlphaFoldDB" id="A0A3M0K4Q2"/>
<dbReference type="PANTHER" id="PTHR10943:SF2">
    <property type="entry name" value="26S PROTEASOME NON-ATPASE REGULATORY SUBUNIT 1"/>
    <property type="match status" value="1"/>
</dbReference>
<feature type="domain" description="C2orf72-like C-terminal" evidence="5">
    <location>
        <begin position="127"/>
        <end position="250"/>
    </location>
</feature>
<sequence>MRVRAGLGARRGMAAADLRELRTLVERAGGRRAVLLVAEVVEGAPAAPALAAFARDLLGDEAPRAPCPAGAGVPGAASGGRRAAGAGARLLLVLCGGGAARGRGARTRLREVVRDVRGRLPAGPPPAVVGVLLPGGDGEDAAVLDAALRRHFPAPGTVQAARYSPGSPGDCRAAACRALRAALQHPAENMKHRERWRLPSFLQCISWNQRSWRKDYKEKAENNIHEDDLQDPEEEVALASLSPNGNCEEAAGAGIISLLDEEEPQLKEFALHKLNAVVNDFWAEISESVDKIEVLYEDEGFRSRQFAALVASKVFYHLGAFEESLNYALGAGDLFNVNDNSEYVETIIAKCIDHYTKQCVENAELPEGEKKPVDERLEGIVNKMFQRCLDDHKYKQAIGISLETRRLDIFEKTILESNDVPGMLAYSLKLCMSLMQNKQFRNKVLRVLVKIYMNLEKPDFINVCQCLIFLDDPQAVSDILEKLVKDDNLLMAYQICFDLYESASQQFLSSVIQNLRTVGTPIASVPGSTNTGTVPGSEKDSDAMEAEEKPGSTCAAGRSAEINPEPKDQISKMIKILSGEMAIELHLQFLIRNNNTDLMILKNTKDAVRNSVCHTATVIANSFMHCGTTSDQFLRDNLEWLARATNWAKFTATASLGVIHKGHEKEALQLMATYLPKDTSPGSAYQEGGGLYALGLIHANHGGDIIDYLLNQLKNASNDIVRHGGSLGLGLAAMGTARQDVYDLLKTNLYQDDAVTGEAAGLALGLVMLGSKNAQAIEDMVGYAQETQHEKILRGLAVGIALVMYGRMEEADALIESLCRDKDPILRRSGMYTVAMAYCGSGNNKAIRRLLHVAVSDVNDDVRRAAVESLGFILFR</sequence>
<dbReference type="GO" id="GO:0005634">
    <property type="term" value="C:nucleus"/>
    <property type="evidence" value="ECO:0007669"/>
    <property type="project" value="TreeGrafter"/>
</dbReference>
<dbReference type="Proteomes" id="UP000269221">
    <property type="component" value="Unassembled WGS sequence"/>
</dbReference>
<evidence type="ECO:0000256" key="1">
    <source>
        <dbReference type="ARBA" id="ARBA00002362"/>
    </source>
</evidence>
<dbReference type="EMBL" id="QRBI01000134">
    <property type="protein sequence ID" value="RMC02057.1"/>
    <property type="molecule type" value="Genomic_DNA"/>
</dbReference>
<evidence type="ECO:0000256" key="3">
    <source>
        <dbReference type="ARBA" id="ARBA00022942"/>
    </source>
</evidence>
<dbReference type="Pfam" id="PF01851">
    <property type="entry name" value="PC_rep"/>
    <property type="match status" value="4"/>
</dbReference>
<accession>A0A3M0K4Q2</accession>
<dbReference type="GO" id="GO:0043161">
    <property type="term" value="P:proteasome-mediated ubiquitin-dependent protein catabolic process"/>
    <property type="evidence" value="ECO:0007669"/>
    <property type="project" value="TreeGrafter"/>
</dbReference>
<dbReference type="InterPro" id="IPR027868">
    <property type="entry name" value="C2orf72-like_C"/>
</dbReference>
<proteinExistence type="predicted"/>
<dbReference type="FunFam" id="1.25.10.10:FF:000426">
    <property type="entry name" value="Proteasome 26S subunit, non-ATPase 1"/>
    <property type="match status" value="1"/>
</dbReference>
<keyword evidence="2" id="KW-0677">Repeat</keyword>
<feature type="domain" description="26S proteasome non-ATPase regulatory subunit 1/RPN2 N-terminal" evidence="6">
    <location>
        <begin position="252"/>
        <end position="594"/>
    </location>
</feature>
<dbReference type="GO" id="GO:0008540">
    <property type="term" value="C:proteasome regulatory particle, base subcomplex"/>
    <property type="evidence" value="ECO:0007669"/>
    <property type="project" value="TreeGrafter"/>
</dbReference>
<dbReference type="Pfam" id="PF15443">
    <property type="entry name" value="DUF4630"/>
    <property type="match status" value="1"/>
</dbReference>
<evidence type="ECO:0000256" key="4">
    <source>
        <dbReference type="SAM" id="MobiDB-lite"/>
    </source>
</evidence>
<reference evidence="7 8" key="1">
    <citation type="submission" date="2018-07" db="EMBL/GenBank/DDBJ databases">
        <title>A high quality draft genome assembly of the barn swallow (H. rustica rustica).</title>
        <authorList>
            <person name="Formenti G."/>
            <person name="Chiara M."/>
            <person name="Poveda L."/>
            <person name="Francoijs K.-J."/>
            <person name="Bonisoli-Alquati A."/>
            <person name="Canova L."/>
            <person name="Gianfranceschi L."/>
            <person name="Horner D.S."/>
            <person name="Saino N."/>
        </authorList>
    </citation>
    <scope>NUCLEOTIDE SEQUENCE [LARGE SCALE GENOMIC DNA]</scope>
    <source>
        <strain evidence="7">Chelidonia</strain>
        <tissue evidence="7">Blood</tissue>
    </source>
</reference>
<dbReference type="InterPro" id="IPR048570">
    <property type="entry name" value="PSMD1_RPN2_N"/>
</dbReference>
<dbReference type="GO" id="GO:0034515">
    <property type="term" value="C:proteasome storage granule"/>
    <property type="evidence" value="ECO:0007669"/>
    <property type="project" value="TreeGrafter"/>
</dbReference>